<dbReference type="InterPro" id="IPR029063">
    <property type="entry name" value="SAM-dependent_MTases_sf"/>
</dbReference>
<dbReference type="AlphaFoldDB" id="K0RWP1"/>
<dbReference type="SUPFAM" id="SSF53335">
    <property type="entry name" value="S-adenosyl-L-methionine-dependent methyltransferases"/>
    <property type="match status" value="1"/>
</dbReference>
<evidence type="ECO:0000256" key="6">
    <source>
        <dbReference type="ARBA" id="ARBA00023453"/>
    </source>
</evidence>
<keyword evidence="5" id="KW-0128">Catecholamine metabolism</keyword>
<keyword evidence="4" id="KW-0949">S-adenosyl-L-methionine</keyword>
<gene>
    <name evidence="7" type="ORF">THAOC_23145</name>
</gene>
<keyword evidence="2" id="KW-0489">Methyltransferase</keyword>
<dbReference type="EC" id="2.1.1.6" evidence="1"/>
<comment type="caution">
    <text evidence="7">The sequence shown here is derived from an EMBL/GenBank/DDBJ whole genome shotgun (WGS) entry which is preliminary data.</text>
</comment>
<organism evidence="7 8">
    <name type="scientific">Thalassiosira oceanica</name>
    <name type="common">Marine diatom</name>
    <dbReference type="NCBI Taxonomy" id="159749"/>
    <lineage>
        <taxon>Eukaryota</taxon>
        <taxon>Sar</taxon>
        <taxon>Stramenopiles</taxon>
        <taxon>Ochrophyta</taxon>
        <taxon>Bacillariophyta</taxon>
        <taxon>Coscinodiscophyceae</taxon>
        <taxon>Thalassiosirophycidae</taxon>
        <taxon>Thalassiosirales</taxon>
        <taxon>Thalassiosiraceae</taxon>
        <taxon>Thalassiosira</taxon>
    </lineage>
</organism>
<dbReference type="Pfam" id="PF01596">
    <property type="entry name" value="Methyltransf_3"/>
    <property type="match status" value="1"/>
</dbReference>
<dbReference type="OrthoDB" id="186626at2759"/>
<protein>
    <recommendedName>
        <fullName evidence="1">catechol O-methyltransferase</fullName>
        <ecNumber evidence="1">2.1.1.6</ecNumber>
    </recommendedName>
</protein>
<evidence type="ECO:0000256" key="2">
    <source>
        <dbReference type="ARBA" id="ARBA00022603"/>
    </source>
</evidence>
<evidence type="ECO:0000313" key="8">
    <source>
        <dbReference type="Proteomes" id="UP000266841"/>
    </source>
</evidence>
<comment type="similarity">
    <text evidence="6">Belongs to the class I-like SAM-binding methyltransferase superfamily. Cation-dependent O-methyltransferase family.</text>
</comment>
<evidence type="ECO:0000256" key="4">
    <source>
        <dbReference type="ARBA" id="ARBA00022691"/>
    </source>
</evidence>
<evidence type="ECO:0000256" key="3">
    <source>
        <dbReference type="ARBA" id="ARBA00022679"/>
    </source>
</evidence>
<accession>K0RWP1</accession>
<dbReference type="GO" id="GO:0016206">
    <property type="term" value="F:catechol O-methyltransferase activity"/>
    <property type="evidence" value="ECO:0007669"/>
    <property type="project" value="UniProtKB-EC"/>
</dbReference>
<evidence type="ECO:0000256" key="1">
    <source>
        <dbReference type="ARBA" id="ARBA00012880"/>
    </source>
</evidence>
<dbReference type="GO" id="GO:0006584">
    <property type="term" value="P:catecholamine metabolic process"/>
    <property type="evidence" value="ECO:0007669"/>
    <property type="project" value="UniProtKB-KW"/>
</dbReference>
<dbReference type="InterPro" id="IPR002935">
    <property type="entry name" value="SAM_O-MeTrfase"/>
</dbReference>
<reference evidence="7 8" key="1">
    <citation type="journal article" date="2012" name="Genome Biol.">
        <title>Genome and low-iron response of an oceanic diatom adapted to chronic iron limitation.</title>
        <authorList>
            <person name="Lommer M."/>
            <person name="Specht M."/>
            <person name="Roy A.S."/>
            <person name="Kraemer L."/>
            <person name="Andreson R."/>
            <person name="Gutowska M.A."/>
            <person name="Wolf J."/>
            <person name="Bergner S.V."/>
            <person name="Schilhabel M.B."/>
            <person name="Klostermeier U.C."/>
            <person name="Beiko R.G."/>
            <person name="Rosenstiel P."/>
            <person name="Hippler M."/>
            <person name="Laroche J."/>
        </authorList>
    </citation>
    <scope>NUCLEOTIDE SEQUENCE [LARGE SCALE GENOMIC DNA]</scope>
    <source>
        <strain evidence="7 8">CCMP1005</strain>
    </source>
</reference>
<dbReference type="PROSITE" id="PS51682">
    <property type="entry name" value="SAM_OMT_I"/>
    <property type="match status" value="1"/>
</dbReference>
<dbReference type="eggNOG" id="KOG1663">
    <property type="taxonomic scope" value="Eukaryota"/>
</dbReference>
<dbReference type="PANTHER" id="PTHR43836">
    <property type="entry name" value="CATECHOL O-METHYLTRANSFERASE 1-RELATED"/>
    <property type="match status" value="1"/>
</dbReference>
<proteinExistence type="inferred from homology"/>
<evidence type="ECO:0000256" key="5">
    <source>
        <dbReference type="ARBA" id="ARBA00022939"/>
    </source>
</evidence>
<dbReference type="Proteomes" id="UP000266841">
    <property type="component" value="Unassembled WGS sequence"/>
</dbReference>
<keyword evidence="8" id="KW-1185">Reference proteome</keyword>
<dbReference type="EMBL" id="AGNL01030246">
    <property type="protein sequence ID" value="EJK56879.1"/>
    <property type="molecule type" value="Genomic_DNA"/>
</dbReference>
<sequence>MDCFGDSSSEDEEECLSSERDASCGVFSFHPNTEVGRSRGVTRHPSKSTALPSFQASMLVHVRNALDVPDPSADGRPAAAIEDQARGLRTDIDAKLKRSKRLLEAVDEFCYSRHWMMHVGPSKGEILTRSLVEAVNRKLDGKIVCKSNAPTQFVVLELGAYCGYSSILMGRAMLETMKQSDALKGHVFTTEINPESVRVSESLVRMSGLEDLISINQIHFNGVETNVIEVAREAMHLYETKEIDFLFIDHDKDSYLPDLKRFEKAGLISNGTRVVADNVVFAQISDYLQYVQQRQRDGVVTTHTVVCSVEYSSTEQDTDQEYSFRDGVGPRDYGDL</sequence>
<evidence type="ECO:0000313" key="7">
    <source>
        <dbReference type="EMBL" id="EJK56879.1"/>
    </source>
</evidence>
<dbReference type="Gene3D" id="3.40.50.150">
    <property type="entry name" value="Vaccinia Virus protein VP39"/>
    <property type="match status" value="1"/>
</dbReference>
<dbReference type="OMA" id="QEYSFRD"/>
<name>K0RWP1_THAOC</name>
<keyword evidence="3" id="KW-0808">Transferase</keyword>
<dbReference type="PANTHER" id="PTHR43836:SF2">
    <property type="entry name" value="CATECHOL O-METHYLTRANSFERASE 1-RELATED"/>
    <property type="match status" value="1"/>
</dbReference>
<dbReference type="GO" id="GO:0032259">
    <property type="term" value="P:methylation"/>
    <property type="evidence" value="ECO:0007669"/>
    <property type="project" value="UniProtKB-KW"/>
</dbReference>